<name>A0A1T4PJ43_9FIRM</name>
<feature type="transmembrane region" description="Helical" evidence="1">
    <location>
        <begin position="335"/>
        <end position="357"/>
    </location>
</feature>
<dbReference type="STRING" id="118967.SAMN02745191_2061"/>
<accession>A0A1T4PJ43</accession>
<proteinExistence type="predicted"/>
<feature type="transmembrane region" description="Helical" evidence="1">
    <location>
        <begin position="150"/>
        <end position="167"/>
    </location>
</feature>
<keyword evidence="1" id="KW-1133">Transmembrane helix</keyword>
<dbReference type="EMBL" id="FUWY01000006">
    <property type="protein sequence ID" value="SJZ91519.1"/>
    <property type="molecule type" value="Genomic_DNA"/>
</dbReference>
<feature type="transmembrane region" description="Helical" evidence="1">
    <location>
        <begin position="237"/>
        <end position="256"/>
    </location>
</feature>
<feature type="transmembrane region" description="Helical" evidence="1">
    <location>
        <begin position="78"/>
        <end position="101"/>
    </location>
</feature>
<sequence>MLMMFNYLKIKQSWFLFVYFVFLFSFSSFDFTGIMPSIIYSLGLYIICENTQVFFDFDHDKDNCIVELLHQLPIKKRAYQMFITLFNVSFVIISTLISFLTMSVNYQLFQGELIFFVMNWLYISMSYLLFHLWETWILKSNINVSKYRKYLLIASMLTCFINPLYISNGAAYNLNKNKLMNQMLFFGIFVVGAGVFAFVDTRYKNSRNSPKNFKKSASKYSNIIKLSELTYSKGKDAVNAISFVWIIYLLFDFVGNYQNYEYLFSIYSIGLMTFFFLMDILSSVYSKNTFLKLVPFSRKDIFLVTFIKTILYVAITETLLQLAYFGLLLIKGEQFVFSITISSLLIGIALFISSLWITYYGYASRYYKFFYICLGVACWLVILGLGPKLLTLNTEGLILVIFIILGGILLLINFFKTGFKRLSYK</sequence>
<feature type="transmembrane region" description="Helical" evidence="1">
    <location>
        <begin position="179"/>
        <end position="199"/>
    </location>
</feature>
<feature type="transmembrane region" description="Helical" evidence="1">
    <location>
        <begin position="262"/>
        <end position="281"/>
    </location>
</feature>
<keyword evidence="3" id="KW-1185">Reference proteome</keyword>
<dbReference type="AlphaFoldDB" id="A0A1T4PJ43"/>
<feature type="transmembrane region" description="Helical" evidence="1">
    <location>
        <begin position="396"/>
        <end position="415"/>
    </location>
</feature>
<keyword evidence="1" id="KW-0812">Transmembrane</keyword>
<gene>
    <name evidence="2" type="ORF">SAMN02745191_2061</name>
</gene>
<feature type="transmembrane region" description="Helical" evidence="1">
    <location>
        <begin position="369"/>
        <end position="390"/>
    </location>
</feature>
<evidence type="ECO:0000313" key="2">
    <source>
        <dbReference type="EMBL" id="SJZ91519.1"/>
    </source>
</evidence>
<evidence type="ECO:0000256" key="1">
    <source>
        <dbReference type="SAM" id="Phobius"/>
    </source>
</evidence>
<organism evidence="2 3">
    <name type="scientific">Anaerorhabdus furcosa</name>
    <dbReference type="NCBI Taxonomy" id="118967"/>
    <lineage>
        <taxon>Bacteria</taxon>
        <taxon>Bacillati</taxon>
        <taxon>Bacillota</taxon>
        <taxon>Erysipelotrichia</taxon>
        <taxon>Erysipelotrichales</taxon>
        <taxon>Erysipelotrichaceae</taxon>
        <taxon>Anaerorhabdus</taxon>
    </lineage>
</organism>
<protein>
    <submittedName>
        <fullName evidence="2">Uncharacterized protein</fullName>
    </submittedName>
</protein>
<dbReference type="Proteomes" id="UP000243297">
    <property type="component" value="Unassembled WGS sequence"/>
</dbReference>
<reference evidence="3" key="1">
    <citation type="submission" date="2017-02" db="EMBL/GenBank/DDBJ databases">
        <authorList>
            <person name="Varghese N."/>
            <person name="Submissions S."/>
        </authorList>
    </citation>
    <scope>NUCLEOTIDE SEQUENCE [LARGE SCALE GENOMIC DNA]</scope>
    <source>
        <strain evidence="3">ATCC 25662</strain>
    </source>
</reference>
<feature type="transmembrane region" description="Helical" evidence="1">
    <location>
        <begin position="113"/>
        <end position="130"/>
    </location>
</feature>
<dbReference type="RefSeq" id="WP_078712458.1">
    <property type="nucleotide sequence ID" value="NZ_FUWY01000006.1"/>
</dbReference>
<keyword evidence="1" id="KW-0472">Membrane</keyword>
<evidence type="ECO:0000313" key="3">
    <source>
        <dbReference type="Proteomes" id="UP000243297"/>
    </source>
</evidence>
<feature type="transmembrane region" description="Helical" evidence="1">
    <location>
        <begin position="301"/>
        <end position="329"/>
    </location>
</feature>